<evidence type="ECO:0000256" key="2">
    <source>
        <dbReference type="ARBA" id="ARBA00007677"/>
    </source>
</evidence>
<organism evidence="8 9">
    <name type="scientific">Maudiozyma saulgeensis</name>
    <dbReference type="NCBI Taxonomy" id="1789683"/>
    <lineage>
        <taxon>Eukaryota</taxon>
        <taxon>Fungi</taxon>
        <taxon>Dikarya</taxon>
        <taxon>Ascomycota</taxon>
        <taxon>Saccharomycotina</taxon>
        <taxon>Saccharomycetes</taxon>
        <taxon>Saccharomycetales</taxon>
        <taxon>Saccharomycetaceae</taxon>
        <taxon>Maudiozyma</taxon>
    </lineage>
</organism>
<feature type="active site" description="Nucleophile" evidence="6">
    <location>
        <position position="363"/>
    </location>
</feature>
<comment type="similarity">
    <text evidence="2">Belongs to the glycosyltransferase 15 family.</text>
</comment>
<evidence type="ECO:0000256" key="6">
    <source>
        <dbReference type="PIRSR" id="PIRSR018153-1"/>
    </source>
</evidence>
<name>A0A1X7QZB1_9SACH</name>
<dbReference type="SUPFAM" id="SSF53448">
    <property type="entry name" value="Nucleotide-diphospho-sugar transferases"/>
    <property type="match status" value="1"/>
</dbReference>
<keyword evidence="9" id="KW-1185">Reference proteome</keyword>
<comment type="subcellular location">
    <subcellularLocation>
        <location evidence="1">Membrane</location>
        <topology evidence="1">Single-pass type II membrane protein</topology>
    </subcellularLocation>
</comment>
<dbReference type="GO" id="GO:0000032">
    <property type="term" value="P:cell wall mannoprotein biosynthetic process"/>
    <property type="evidence" value="ECO:0007669"/>
    <property type="project" value="TreeGrafter"/>
</dbReference>
<keyword evidence="5" id="KW-0735">Signal-anchor</keyword>
<reference evidence="8 9" key="1">
    <citation type="submission" date="2017-04" db="EMBL/GenBank/DDBJ databases">
        <authorList>
            <person name="Afonso C.L."/>
            <person name="Miller P.J."/>
            <person name="Scott M.A."/>
            <person name="Spackman E."/>
            <person name="Goraichik I."/>
            <person name="Dimitrov K.M."/>
            <person name="Suarez D.L."/>
            <person name="Swayne D.E."/>
        </authorList>
    </citation>
    <scope>NUCLEOTIDE SEQUENCE [LARGE SCALE GENOMIC DNA]</scope>
</reference>
<dbReference type="GO" id="GO:0016020">
    <property type="term" value="C:membrane"/>
    <property type="evidence" value="ECO:0007669"/>
    <property type="project" value="UniProtKB-SubCell"/>
</dbReference>
<feature type="transmembrane region" description="Helical" evidence="7">
    <location>
        <begin position="20"/>
        <end position="38"/>
    </location>
</feature>
<keyword evidence="7" id="KW-0812">Transmembrane</keyword>
<dbReference type="PIRSF" id="PIRSF018153">
    <property type="entry name" value="Glyco_trans_15"/>
    <property type="match status" value="1"/>
</dbReference>
<dbReference type="Gene3D" id="3.90.550.10">
    <property type="entry name" value="Spore Coat Polysaccharide Biosynthesis Protein SpsA, Chain A"/>
    <property type="match status" value="1"/>
</dbReference>
<evidence type="ECO:0000256" key="1">
    <source>
        <dbReference type="ARBA" id="ARBA00004606"/>
    </source>
</evidence>
<dbReference type="EMBL" id="FXLY01000002">
    <property type="protein sequence ID" value="SMN18773.1"/>
    <property type="molecule type" value="Genomic_DNA"/>
</dbReference>
<evidence type="ECO:0000256" key="5">
    <source>
        <dbReference type="ARBA" id="ARBA00022968"/>
    </source>
</evidence>
<accession>A0A1X7QZB1</accession>
<keyword evidence="7" id="KW-0472">Membrane</keyword>
<dbReference type="GO" id="GO:0006487">
    <property type="term" value="P:protein N-linked glycosylation"/>
    <property type="evidence" value="ECO:0007669"/>
    <property type="project" value="TreeGrafter"/>
</dbReference>
<keyword evidence="3 8" id="KW-0328">Glycosyltransferase</keyword>
<dbReference type="Pfam" id="PF01793">
    <property type="entry name" value="Glyco_transf_15"/>
    <property type="match status" value="2"/>
</dbReference>
<dbReference type="AlphaFoldDB" id="A0A1X7QZB1"/>
<dbReference type="InterPro" id="IPR029044">
    <property type="entry name" value="Nucleotide-diphossugar_trans"/>
</dbReference>
<keyword evidence="4 8" id="KW-0808">Transferase</keyword>
<proteinExistence type="inferred from homology"/>
<sequence length="526" mass="62803">MIRMAPRFRLYRDRHKPFYYSLIIFSILALTTYIYLTFNITKLTEEKFVSYSYQDLDSETQHTFYKGCLDIKSYLNDASYRKSNASFVMLARNQELDDVLSTLCDIESHFNQWYHYPYVFLNDEPFTEEFKQRVRQNVTGSVQFGTLKELEWEFPNEVRETIEFTERIKDQADRGVMYGDLESYHKMCRFYSGLFYKHPLVRAYDWYWRIEPDVKFFCDITYDPFFEMERNGKEYGFTVVLQELYWSVPGLFRATRSYIRNNKIKLGSLWKLFAGSFEYAQTNDKYLEKTVLDEKLLKEKLEEKIKIDRLLQKTQKDDVDLNNKDDIGGLNHLINRAQSKVPIFDDKIDNEVFNLCHFWSNFEIAKRTVFDNPIYDEYFKHLEASGGFWKERWGDAPVHSLGLALTLDIEQIHYFRDIGYQHSTIVHCPKNAPQELQLPYIAGYDKFSKKDSKYYDPPFNVGSGCRCECPSRHLDIEDTSYPCMDFWLELAHGIEENTNFGDGEYFPYVDLDQREEEMKNEFYSNV</sequence>
<dbReference type="GO" id="GO:0005794">
    <property type="term" value="C:Golgi apparatus"/>
    <property type="evidence" value="ECO:0007669"/>
    <property type="project" value="TreeGrafter"/>
</dbReference>
<dbReference type="Proteomes" id="UP000196158">
    <property type="component" value="Unassembled WGS sequence"/>
</dbReference>
<evidence type="ECO:0000313" key="9">
    <source>
        <dbReference type="Proteomes" id="UP000196158"/>
    </source>
</evidence>
<dbReference type="GO" id="GO:0000026">
    <property type="term" value="F:alpha-1,2-mannosyltransferase activity"/>
    <property type="evidence" value="ECO:0007669"/>
    <property type="project" value="TreeGrafter"/>
</dbReference>
<keyword evidence="7" id="KW-1133">Transmembrane helix</keyword>
<evidence type="ECO:0000313" key="8">
    <source>
        <dbReference type="EMBL" id="SMN18773.1"/>
    </source>
</evidence>
<dbReference type="PANTHER" id="PTHR31121">
    <property type="entry name" value="ALPHA-1,2 MANNOSYLTRANSFERASE KTR1"/>
    <property type="match status" value="1"/>
</dbReference>
<evidence type="ECO:0000256" key="4">
    <source>
        <dbReference type="ARBA" id="ARBA00022679"/>
    </source>
</evidence>
<evidence type="ECO:0000256" key="7">
    <source>
        <dbReference type="SAM" id="Phobius"/>
    </source>
</evidence>
<evidence type="ECO:0000256" key="3">
    <source>
        <dbReference type="ARBA" id="ARBA00022676"/>
    </source>
</evidence>
<dbReference type="InterPro" id="IPR002685">
    <property type="entry name" value="Glyco_trans_15"/>
</dbReference>
<dbReference type="OrthoDB" id="439943at2759"/>
<protein>
    <submittedName>
        <fullName evidence="8">Similar to Saccharomyces cerevisiae YIL085C KTR7 Putative mannosyltransferase involved in protein glycosylation</fullName>
    </submittedName>
</protein>
<dbReference type="PANTHER" id="PTHR31121:SF2">
    <property type="entry name" value="MANNOSYLTRANSFERASE KTR5-RELATED"/>
    <property type="match status" value="1"/>
</dbReference>
<gene>
    <name evidence="8" type="ORF">KASA_0Q13134G</name>
</gene>